<accession>A0A6A2YUX0</accession>
<feature type="region of interest" description="Disordered" evidence="4">
    <location>
        <begin position="45"/>
        <end position="75"/>
    </location>
</feature>
<dbReference type="AlphaFoldDB" id="A0A6A2YUX0"/>
<keyword evidence="2" id="KW-0336">GPI-anchor</keyword>
<dbReference type="Proteomes" id="UP000436088">
    <property type="component" value="Unassembled WGS sequence"/>
</dbReference>
<organism evidence="6 7">
    <name type="scientific">Hibiscus syriacus</name>
    <name type="common">Rose of Sharon</name>
    <dbReference type="NCBI Taxonomy" id="106335"/>
    <lineage>
        <taxon>Eukaryota</taxon>
        <taxon>Viridiplantae</taxon>
        <taxon>Streptophyta</taxon>
        <taxon>Embryophyta</taxon>
        <taxon>Tracheophyta</taxon>
        <taxon>Spermatophyta</taxon>
        <taxon>Magnoliopsida</taxon>
        <taxon>eudicotyledons</taxon>
        <taxon>Gunneridae</taxon>
        <taxon>Pentapetalae</taxon>
        <taxon>rosids</taxon>
        <taxon>malvids</taxon>
        <taxon>Malvales</taxon>
        <taxon>Malvaceae</taxon>
        <taxon>Malvoideae</taxon>
        <taxon>Hibiscus</taxon>
    </lineage>
</organism>
<dbReference type="GO" id="GO:0009506">
    <property type="term" value="C:plasmodesma"/>
    <property type="evidence" value="ECO:0007669"/>
    <property type="project" value="UniProtKB-ARBA"/>
</dbReference>
<dbReference type="GO" id="GO:0005886">
    <property type="term" value="C:plasma membrane"/>
    <property type="evidence" value="ECO:0007669"/>
    <property type="project" value="UniProtKB-SubCell"/>
</dbReference>
<dbReference type="InterPro" id="IPR044788">
    <property type="entry name" value="X8_dom_prot"/>
</dbReference>
<evidence type="ECO:0000256" key="2">
    <source>
        <dbReference type="ARBA" id="ARBA00022622"/>
    </source>
</evidence>
<comment type="caution">
    <text evidence="6">The sequence shown here is derived from an EMBL/GenBank/DDBJ whole genome shotgun (WGS) entry which is preliminary data.</text>
</comment>
<name>A0A6A2YUX0_HIBSY</name>
<evidence type="ECO:0000313" key="6">
    <source>
        <dbReference type="EMBL" id="KAE8683291.1"/>
    </source>
</evidence>
<keyword evidence="2" id="KW-0325">Glycoprotein</keyword>
<dbReference type="PANTHER" id="PTHR31044">
    <property type="entry name" value="BETA-1,3 GLUCANASE"/>
    <property type="match status" value="1"/>
</dbReference>
<evidence type="ECO:0000259" key="5">
    <source>
        <dbReference type="SMART" id="SM00768"/>
    </source>
</evidence>
<evidence type="ECO:0000256" key="1">
    <source>
        <dbReference type="ARBA" id="ARBA00004609"/>
    </source>
</evidence>
<dbReference type="SMART" id="SM00768">
    <property type="entry name" value="X8"/>
    <property type="match status" value="1"/>
</dbReference>
<keyword evidence="2" id="KW-0472">Membrane</keyword>
<keyword evidence="3" id="KW-0732">Signal</keyword>
<sequence>MPRELVTSKTNQEEIAKATIDTICLKRFFPSPHHHRLPPLISATVTEANGNDPDPNDTNDNADEANVNDPDPNKKMFCVPTNQASDAELLKALDWACGQGIDCGPIQPGAVCGNPPTIRSRAAFAMNSYYRSKGGLPGTCDFSGTATLVTEDPSYGDCKYV</sequence>
<evidence type="ECO:0000256" key="4">
    <source>
        <dbReference type="SAM" id="MobiDB-lite"/>
    </source>
</evidence>
<evidence type="ECO:0000313" key="7">
    <source>
        <dbReference type="Proteomes" id="UP000436088"/>
    </source>
</evidence>
<protein>
    <recommendedName>
        <fullName evidence="5">X8 domain-containing protein</fullName>
    </recommendedName>
</protein>
<gene>
    <name evidence="6" type="ORF">F3Y22_tig00111213pilonHSYRG00680</name>
</gene>
<dbReference type="PANTHER" id="PTHR31044:SF52">
    <property type="entry name" value="OS01G0631500 PROTEIN"/>
    <property type="match status" value="1"/>
</dbReference>
<dbReference type="InterPro" id="IPR012946">
    <property type="entry name" value="X8"/>
</dbReference>
<comment type="subcellular location">
    <subcellularLocation>
        <location evidence="1">Cell membrane</location>
        <topology evidence="1">Lipid-anchor</topology>
        <topology evidence="1">GPI-anchor</topology>
    </subcellularLocation>
</comment>
<dbReference type="GO" id="GO:0098552">
    <property type="term" value="C:side of membrane"/>
    <property type="evidence" value="ECO:0007669"/>
    <property type="project" value="UniProtKB-KW"/>
</dbReference>
<dbReference type="Pfam" id="PF07983">
    <property type="entry name" value="X8"/>
    <property type="match status" value="1"/>
</dbReference>
<reference evidence="6" key="1">
    <citation type="submission" date="2019-09" db="EMBL/GenBank/DDBJ databases">
        <title>Draft genome information of white flower Hibiscus syriacus.</title>
        <authorList>
            <person name="Kim Y.-M."/>
        </authorList>
    </citation>
    <scope>NUCLEOTIDE SEQUENCE [LARGE SCALE GENOMIC DNA]</scope>
    <source>
        <strain evidence="6">YM2019G1</strain>
    </source>
</reference>
<keyword evidence="7" id="KW-1185">Reference proteome</keyword>
<keyword evidence="2" id="KW-0449">Lipoprotein</keyword>
<evidence type="ECO:0000256" key="3">
    <source>
        <dbReference type="ARBA" id="ARBA00022729"/>
    </source>
</evidence>
<dbReference type="EMBL" id="VEPZ02001271">
    <property type="protein sequence ID" value="KAE8683291.1"/>
    <property type="molecule type" value="Genomic_DNA"/>
</dbReference>
<feature type="domain" description="X8" evidence="5">
    <location>
        <begin position="76"/>
        <end position="160"/>
    </location>
</feature>
<dbReference type="Gene3D" id="1.20.58.1040">
    <property type="match status" value="1"/>
</dbReference>
<proteinExistence type="predicted"/>
<feature type="compositionally biased region" description="Acidic residues" evidence="4">
    <location>
        <begin position="54"/>
        <end position="63"/>
    </location>
</feature>